<gene>
    <name evidence="2" type="ORF">QQZ08_002453</name>
</gene>
<dbReference type="Proteomes" id="UP001498421">
    <property type="component" value="Unassembled WGS sequence"/>
</dbReference>
<evidence type="ECO:0000313" key="3">
    <source>
        <dbReference type="Proteomes" id="UP001498421"/>
    </source>
</evidence>
<name>A0ABR1ID06_9HYPO</name>
<sequence length="552" mass="61458">MSAKTPNLSSYTAFHSFAAGATRANEAGTRAKAHLERALSEIDGLFAGLSYLDKTESSGLGKERADDLDRELDALSTSAAQQNTSTNSLDPRPQSRRRDWSSIRDVRDGMEHLWKEFDELADELDTDVVNNIRKYYGDAKGLRETGGIAFRSTLTGPAPSDLRKIFALTSLSYVVSCLLCDRNRLAEEDILAGVQVWMNAIQDLEEREAFIALAKSLWPEAKNHLHFVPVEMSEDSRQTAASLRREPWTSMSISDQSINLFPDQPVPFSNSLNITMPVMETYPSPPLPGVSISEPLPSGDAHVLNRTPQQVLENHVYTLTDLTQDSVQWWEFSEQTPDIYAGISTLPIASQGGPSVLPPDTGQCLDGPNPIAQGAANDVFADRLTLEVPISPECLQRTALFTVFFLFLDDLDQLLRNLSGGGMTLKDLSPAYACVQEQQQIKDRINEELMSPLMEEGRSKDASSRGIVSVANRFVNMGYLQTIEEVMLYMSRIAYDIFEVDSAHLEFLDWIFDFRRRTKRCSPPAKSQKTKQPNKGIVKKKADASTTGYRSR</sequence>
<accession>A0ABR1ID06</accession>
<organism evidence="2 3">
    <name type="scientific">Neonectria magnoliae</name>
    <dbReference type="NCBI Taxonomy" id="2732573"/>
    <lineage>
        <taxon>Eukaryota</taxon>
        <taxon>Fungi</taxon>
        <taxon>Dikarya</taxon>
        <taxon>Ascomycota</taxon>
        <taxon>Pezizomycotina</taxon>
        <taxon>Sordariomycetes</taxon>
        <taxon>Hypocreomycetidae</taxon>
        <taxon>Hypocreales</taxon>
        <taxon>Nectriaceae</taxon>
        <taxon>Neonectria</taxon>
    </lineage>
</organism>
<dbReference type="EMBL" id="JAZAVK010000015">
    <property type="protein sequence ID" value="KAK7430925.1"/>
    <property type="molecule type" value="Genomic_DNA"/>
</dbReference>
<feature type="region of interest" description="Disordered" evidence="1">
    <location>
        <begin position="77"/>
        <end position="102"/>
    </location>
</feature>
<feature type="compositionally biased region" description="Polar residues" evidence="1">
    <location>
        <begin position="77"/>
        <end position="89"/>
    </location>
</feature>
<keyword evidence="3" id="KW-1185">Reference proteome</keyword>
<feature type="region of interest" description="Disordered" evidence="1">
    <location>
        <begin position="521"/>
        <end position="552"/>
    </location>
</feature>
<reference evidence="2 3" key="1">
    <citation type="journal article" date="2025" name="Microbiol. Resour. Announc.">
        <title>Draft genome sequences for Neonectria magnoliae and Neonectria punicea, canker pathogens of Liriodendron tulipifera and Acer saccharum in West Virginia.</title>
        <authorList>
            <person name="Petronek H.M."/>
            <person name="Kasson M.T."/>
            <person name="Metheny A.M."/>
            <person name="Stauder C.M."/>
            <person name="Lovett B."/>
            <person name="Lynch S.C."/>
            <person name="Garnas J.R."/>
            <person name="Kasson L.R."/>
            <person name="Stajich J.E."/>
        </authorList>
    </citation>
    <scope>NUCLEOTIDE SEQUENCE [LARGE SCALE GENOMIC DNA]</scope>
    <source>
        <strain evidence="2 3">NRRL 64651</strain>
    </source>
</reference>
<comment type="caution">
    <text evidence="2">The sequence shown here is derived from an EMBL/GenBank/DDBJ whole genome shotgun (WGS) entry which is preliminary data.</text>
</comment>
<protein>
    <submittedName>
        <fullName evidence="2">Uncharacterized protein</fullName>
    </submittedName>
</protein>
<evidence type="ECO:0000313" key="2">
    <source>
        <dbReference type="EMBL" id="KAK7430925.1"/>
    </source>
</evidence>
<proteinExistence type="predicted"/>
<evidence type="ECO:0000256" key="1">
    <source>
        <dbReference type="SAM" id="MobiDB-lite"/>
    </source>
</evidence>